<dbReference type="GO" id="GO:0004497">
    <property type="term" value="F:monooxygenase activity"/>
    <property type="evidence" value="ECO:0007669"/>
    <property type="project" value="UniProtKB-KW"/>
</dbReference>
<dbReference type="PROSITE" id="PS00086">
    <property type="entry name" value="CYTOCHROME_P450"/>
    <property type="match status" value="1"/>
</dbReference>
<evidence type="ECO:0000313" key="11">
    <source>
        <dbReference type="Proteomes" id="UP001285441"/>
    </source>
</evidence>
<organism evidence="10 11">
    <name type="scientific">Podospora didyma</name>
    <dbReference type="NCBI Taxonomy" id="330526"/>
    <lineage>
        <taxon>Eukaryota</taxon>
        <taxon>Fungi</taxon>
        <taxon>Dikarya</taxon>
        <taxon>Ascomycota</taxon>
        <taxon>Pezizomycotina</taxon>
        <taxon>Sordariomycetes</taxon>
        <taxon>Sordariomycetidae</taxon>
        <taxon>Sordariales</taxon>
        <taxon>Podosporaceae</taxon>
        <taxon>Podospora</taxon>
    </lineage>
</organism>
<keyword evidence="6 8" id="KW-0408">Iron</keyword>
<dbReference type="PRINTS" id="PR00465">
    <property type="entry name" value="EP450IV"/>
</dbReference>
<evidence type="ECO:0000256" key="2">
    <source>
        <dbReference type="ARBA" id="ARBA00010617"/>
    </source>
</evidence>
<evidence type="ECO:0000256" key="4">
    <source>
        <dbReference type="ARBA" id="ARBA00022723"/>
    </source>
</evidence>
<dbReference type="Gene3D" id="1.10.630.10">
    <property type="entry name" value="Cytochrome P450"/>
    <property type="match status" value="1"/>
</dbReference>
<evidence type="ECO:0000256" key="9">
    <source>
        <dbReference type="RuleBase" id="RU000461"/>
    </source>
</evidence>
<reference evidence="10" key="2">
    <citation type="submission" date="2023-06" db="EMBL/GenBank/DDBJ databases">
        <authorList>
            <consortium name="Lawrence Berkeley National Laboratory"/>
            <person name="Haridas S."/>
            <person name="Hensen N."/>
            <person name="Bonometti L."/>
            <person name="Westerberg I."/>
            <person name="Brannstrom I.O."/>
            <person name="Guillou S."/>
            <person name="Cros-Aarteil S."/>
            <person name="Calhoun S."/>
            <person name="Kuo A."/>
            <person name="Mondo S."/>
            <person name="Pangilinan J."/>
            <person name="Riley R."/>
            <person name="LaButti K."/>
            <person name="Andreopoulos B."/>
            <person name="Lipzen A."/>
            <person name="Chen C."/>
            <person name="Yanf M."/>
            <person name="Daum C."/>
            <person name="Ng V."/>
            <person name="Clum A."/>
            <person name="Steindorff A."/>
            <person name="Ohm R."/>
            <person name="Martin F."/>
            <person name="Silar P."/>
            <person name="Natvig D."/>
            <person name="Lalanne C."/>
            <person name="Gautier V."/>
            <person name="Ament-velasquez S.L."/>
            <person name="Kruys A."/>
            <person name="Hutchinson M.I."/>
            <person name="Powell A.J."/>
            <person name="Barry K."/>
            <person name="Miller A.N."/>
            <person name="Grigoriev I.V."/>
            <person name="Debuchy R."/>
            <person name="Gladieux P."/>
            <person name="Thoren M.H."/>
            <person name="Johannesson H."/>
        </authorList>
    </citation>
    <scope>NUCLEOTIDE SEQUENCE</scope>
    <source>
        <strain evidence="10">CBS 232.78</strain>
    </source>
</reference>
<comment type="similarity">
    <text evidence="2 9">Belongs to the cytochrome P450 family.</text>
</comment>
<keyword evidence="7 9" id="KW-0503">Monooxygenase</keyword>
<dbReference type="InterPro" id="IPR036396">
    <property type="entry name" value="Cyt_P450_sf"/>
</dbReference>
<evidence type="ECO:0000256" key="3">
    <source>
        <dbReference type="ARBA" id="ARBA00022617"/>
    </source>
</evidence>
<dbReference type="AlphaFoldDB" id="A0AAE0NH87"/>
<dbReference type="InterPro" id="IPR017972">
    <property type="entry name" value="Cyt_P450_CS"/>
</dbReference>
<reference evidence="10" key="1">
    <citation type="journal article" date="2023" name="Mol. Phylogenet. Evol.">
        <title>Genome-scale phylogeny and comparative genomics of the fungal order Sordariales.</title>
        <authorList>
            <person name="Hensen N."/>
            <person name="Bonometti L."/>
            <person name="Westerberg I."/>
            <person name="Brannstrom I.O."/>
            <person name="Guillou S."/>
            <person name="Cros-Aarteil S."/>
            <person name="Calhoun S."/>
            <person name="Haridas S."/>
            <person name="Kuo A."/>
            <person name="Mondo S."/>
            <person name="Pangilinan J."/>
            <person name="Riley R."/>
            <person name="LaButti K."/>
            <person name="Andreopoulos B."/>
            <person name="Lipzen A."/>
            <person name="Chen C."/>
            <person name="Yan M."/>
            <person name="Daum C."/>
            <person name="Ng V."/>
            <person name="Clum A."/>
            <person name="Steindorff A."/>
            <person name="Ohm R.A."/>
            <person name="Martin F."/>
            <person name="Silar P."/>
            <person name="Natvig D.O."/>
            <person name="Lalanne C."/>
            <person name="Gautier V."/>
            <person name="Ament-Velasquez S.L."/>
            <person name="Kruys A."/>
            <person name="Hutchinson M.I."/>
            <person name="Powell A.J."/>
            <person name="Barry K."/>
            <person name="Miller A.N."/>
            <person name="Grigoriev I.V."/>
            <person name="Debuchy R."/>
            <person name="Gladieux P."/>
            <person name="Hiltunen Thoren M."/>
            <person name="Johannesson H."/>
        </authorList>
    </citation>
    <scope>NUCLEOTIDE SEQUENCE</scope>
    <source>
        <strain evidence="10">CBS 232.78</strain>
    </source>
</reference>
<dbReference type="SUPFAM" id="SSF48264">
    <property type="entry name" value="Cytochrome P450"/>
    <property type="match status" value="1"/>
</dbReference>
<dbReference type="InterPro" id="IPR001128">
    <property type="entry name" value="Cyt_P450"/>
</dbReference>
<dbReference type="Proteomes" id="UP001285441">
    <property type="component" value="Unassembled WGS sequence"/>
</dbReference>
<dbReference type="GO" id="GO:0005506">
    <property type="term" value="F:iron ion binding"/>
    <property type="evidence" value="ECO:0007669"/>
    <property type="project" value="InterPro"/>
</dbReference>
<dbReference type="GO" id="GO:0016705">
    <property type="term" value="F:oxidoreductase activity, acting on paired donors, with incorporation or reduction of molecular oxygen"/>
    <property type="evidence" value="ECO:0007669"/>
    <property type="project" value="InterPro"/>
</dbReference>
<keyword evidence="5 9" id="KW-0560">Oxidoreductase</keyword>
<dbReference type="EMBL" id="JAULSW010000005">
    <property type="protein sequence ID" value="KAK3381511.1"/>
    <property type="molecule type" value="Genomic_DNA"/>
</dbReference>
<accession>A0AAE0NH87</accession>
<evidence type="ECO:0000256" key="7">
    <source>
        <dbReference type="ARBA" id="ARBA00023033"/>
    </source>
</evidence>
<comment type="caution">
    <text evidence="10">The sequence shown here is derived from an EMBL/GenBank/DDBJ whole genome shotgun (WGS) entry which is preliminary data.</text>
</comment>
<sequence length="554" mass="63329">MTTGISSLFLESLTPGRVALAILVFTVSSFIVDFTWKPRYPKSLPRVGYGDGVVGTVRNWFGYMVHFNAWVDEGYDKYSKKGRAFVVPSAPSRPQEIVVPRSQTAWLLEYPDRMVSAKESHRDLLYNDYQFFGVDDHFPIMTLHKHLARNLVGLIPDVQDEIQGAIDTTFGTDTENWKSMNLWEAWLGIVPRVTNRILVGAETCKNDEFLMSQVAFADVVVRNSFVLNMFPRILHPLVAPFIVLPNRWHWYKSHRVVKPVIEQRLHHMAQKAAGNAEYEQWEPEEDMITWLIRQAYNDGLAEELSASMISKRLLPVEFAAIHTTVITGHSILLDLLSSDPSQGYLDILRDETTGVLGEEAGCWSKNGLSRLHRTDSAIRESMRISHFATGLTHRKVIAKEGITNTAEGWHAPCGSYLMLDMAGIHRDGDIYENPDVYDPLRFSRIREEYKARPQEEKRDPAEALRVQRLGMVTTSDEFLPFSHGRHACPGRFFVAHELKMILAYLLQNYEIKPIAERPKPLWIGQTIIPPVQVNIEIRRRKGSGKARRHNDNEQ</sequence>
<evidence type="ECO:0000256" key="1">
    <source>
        <dbReference type="ARBA" id="ARBA00001971"/>
    </source>
</evidence>
<dbReference type="Pfam" id="PF00067">
    <property type="entry name" value="p450"/>
    <property type="match status" value="1"/>
</dbReference>
<keyword evidence="4 8" id="KW-0479">Metal-binding</keyword>
<keyword evidence="11" id="KW-1185">Reference proteome</keyword>
<feature type="binding site" description="axial binding residue" evidence="8">
    <location>
        <position position="488"/>
    </location>
    <ligand>
        <name>heme</name>
        <dbReference type="ChEBI" id="CHEBI:30413"/>
    </ligand>
    <ligandPart>
        <name>Fe</name>
        <dbReference type="ChEBI" id="CHEBI:18248"/>
    </ligandPart>
</feature>
<proteinExistence type="inferred from homology"/>
<evidence type="ECO:0000256" key="6">
    <source>
        <dbReference type="ARBA" id="ARBA00023004"/>
    </source>
</evidence>
<protein>
    <submittedName>
        <fullName evidence="10">Cytochrome P450</fullName>
    </submittedName>
</protein>
<name>A0AAE0NH87_9PEZI</name>
<dbReference type="GO" id="GO:0020037">
    <property type="term" value="F:heme binding"/>
    <property type="evidence" value="ECO:0007669"/>
    <property type="project" value="InterPro"/>
</dbReference>
<gene>
    <name evidence="10" type="ORF">B0H63DRAFT_206911</name>
</gene>
<evidence type="ECO:0000313" key="10">
    <source>
        <dbReference type="EMBL" id="KAK3381511.1"/>
    </source>
</evidence>
<evidence type="ECO:0000256" key="8">
    <source>
        <dbReference type="PIRSR" id="PIRSR602403-1"/>
    </source>
</evidence>
<evidence type="ECO:0000256" key="5">
    <source>
        <dbReference type="ARBA" id="ARBA00023002"/>
    </source>
</evidence>
<comment type="cofactor">
    <cofactor evidence="1 8">
        <name>heme</name>
        <dbReference type="ChEBI" id="CHEBI:30413"/>
    </cofactor>
</comment>
<dbReference type="InterPro" id="IPR002403">
    <property type="entry name" value="Cyt_P450_E_grp-IV"/>
</dbReference>
<dbReference type="PANTHER" id="PTHR46206:SF1">
    <property type="entry name" value="P450, PUTATIVE (EUROFUNG)-RELATED"/>
    <property type="match status" value="1"/>
</dbReference>
<keyword evidence="3 8" id="KW-0349">Heme</keyword>
<dbReference type="PANTHER" id="PTHR46206">
    <property type="entry name" value="CYTOCHROME P450"/>
    <property type="match status" value="1"/>
</dbReference>
<dbReference type="CDD" id="cd11041">
    <property type="entry name" value="CYP503A1-like"/>
    <property type="match status" value="1"/>
</dbReference>